<evidence type="ECO:0000256" key="2">
    <source>
        <dbReference type="ARBA" id="ARBA00022989"/>
    </source>
</evidence>
<proteinExistence type="predicted"/>
<evidence type="ECO:0000256" key="4">
    <source>
        <dbReference type="SAM" id="Phobius"/>
    </source>
</evidence>
<evidence type="ECO:0000259" key="5">
    <source>
        <dbReference type="PROSITE" id="PS51503"/>
    </source>
</evidence>
<evidence type="ECO:0000313" key="7">
    <source>
        <dbReference type="Proteomes" id="UP001379235"/>
    </source>
</evidence>
<feature type="transmembrane region" description="Helical" evidence="4">
    <location>
        <begin position="58"/>
        <end position="75"/>
    </location>
</feature>
<name>A0ABU8SB80_9SPHN</name>
<accession>A0ABU8SB80</accession>
<protein>
    <recommendedName>
        <fullName evidence="5">HIG1 domain-containing protein</fullName>
    </recommendedName>
</protein>
<keyword evidence="2 4" id="KW-1133">Transmembrane helix</keyword>
<keyword evidence="1 4" id="KW-0812">Transmembrane</keyword>
<reference evidence="6 7" key="1">
    <citation type="submission" date="2024-03" db="EMBL/GenBank/DDBJ databases">
        <authorList>
            <person name="Jo J.-H."/>
        </authorList>
    </citation>
    <scope>NUCLEOTIDE SEQUENCE [LARGE SCALE GENOMIC DNA]</scope>
    <source>
        <strain evidence="6 7">AS3R-12</strain>
    </source>
</reference>
<dbReference type="PROSITE" id="PS51503">
    <property type="entry name" value="HIG1"/>
    <property type="match status" value="1"/>
</dbReference>
<dbReference type="Proteomes" id="UP001379235">
    <property type="component" value="Unassembled WGS sequence"/>
</dbReference>
<dbReference type="InterPro" id="IPR007667">
    <property type="entry name" value="Hypoxia_induced_domain"/>
</dbReference>
<evidence type="ECO:0000313" key="6">
    <source>
        <dbReference type="EMBL" id="MEJ6011232.1"/>
    </source>
</evidence>
<keyword evidence="7" id="KW-1185">Reference proteome</keyword>
<comment type="caution">
    <text evidence="6">The sequence shown here is derived from an EMBL/GenBank/DDBJ whole genome shotgun (WGS) entry which is preliminary data.</text>
</comment>
<evidence type="ECO:0000256" key="3">
    <source>
        <dbReference type="ARBA" id="ARBA00023136"/>
    </source>
</evidence>
<dbReference type="EMBL" id="JBBHJY010000008">
    <property type="protein sequence ID" value="MEJ6011232.1"/>
    <property type="molecule type" value="Genomic_DNA"/>
</dbReference>
<sequence>MKWLLVPVLLVLMGLVVYSLVRGIGAFLHSTRMDLEHDPASGPSPSQLKQNKMMFNRILFQGLAVLVVALLLAAGSSS</sequence>
<keyword evidence="3 4" id="KW-0472">Membrane</keyword>
<evidence type="ECO:0000256" key="1">
    <source>
        <dbReference type="ARBA" id="ARBA00022692"/>
    </source>
</evidence>
<dbReference type="RefSeq" id="WP_339968245.1">
    <property type="nucleotide sequence ID" value="NZ_JBBHJY010000008.1"/>
</dbReference>
<feature type="domain" description="HIG1" evidence="5">
    <location>
        <begin position="1"/>
        <end position="78"/>
    </location>
</feature>
<gene>
    <name evidence="6" type="ORF">WG900_15025</name>
</gene>
<organism evidence="6 7">
    <name type="scientific">Novosphingobium aquae</name>
    <dbReference type="NCBI Taxonomy" id="3133435"/>
    <lineage>
        <taxon>Bacteria</taxon>
        <taxon>Pseudomonadati</taxon>
        <taxon>Pseudomonadota</taxon>
        <taxon>Alphaproteobacteria</taxon>
        <taxon>Sphingomonadales</taxon>
        <taxon>Sphingomonadaceae</taxon>
        <taxon>Novosphingobium</taxon>
    </lineage>
</organism>